<reference evidence="3" key="1">
    <citation type="journal article" date="2019" name="Int. J. Syst. Evol. Microbiol.">
        <title>The Global Catalogue of Microorganisms (GCM) 10K type strain sequencing project: providing services to taxonomists for standard genome sequencing and annotation.</title>
        <authorList>
            <consortium name="The Broad Institute Genomics Platform"/>
            <consortium name="The Broad Institute Genome Sequencing Center for Infectious Disease"/>
            <person name="Wu L."/>
            <person name="Ma J."/>
        </authorList>
    </citation>
    <scope>NUCLEOTIDE SEQUENCE [LARGE SCALE GENOMIC DNA]</scope>
    <source>
        <strain evidence="3">CCUG 54939</strain>
    </source>
</reference>
<feature type="chain" id="PRO_5046712981" description="Beta-barrel porin 2" evidence="1">
    <location>
        <begin position="29"/>
        <end position="393"/>
    </location>
</feature>
<organism evidence="2 3">
    <name type="scientific">Pseudaeromonas sharmana</name>
    <dbReference type="NCBI Taxonomy" id="328412"/>
    <lineage>
        <taxon>Bacteria</taxon>
        <taxon>Pseudomonadati</taxon>
        <taxon>Pseudomonadota</taxon>
        <taxon>Gammaproteobacteria</taxon>
        <taxon>Aeromonadales</taxon>
        <taxon>Aeromonadaceae</taxon>
        <taxon>Pseudaeromonas</taxon>
    </lineage>
</organism>
<dbReference type="Proteomes" id="UP001595692">
    <property type="component" value="Unassembled WGS sequence"/>
</dbReference>
<evidence type="ECO:0000313" key="3">
    <source>
        <dbReference type="Proteomes" id="UP001595692"/>
    </source>
</evidence>
<dbReference type="EMBL" id="JBHSAF010000007">
    <property type="protein sequence ID" value="MFC3913529.1"/>
    <property type="molecule type" value="Genomic_DNA"/>
</dbReference>
<evidence type="ECO:0000256" key="1">
    <source>
        <dbReference type="SAM" id="SignalP"/>
    </source>
</evidence>
<feature type="signal peptide" evidence="1">
    <location>
        <begin position="1"/>
        <end position="28"/>
    </location>
</feature>
<evidence type="ECO:0000313" key="2">
    <source>
        <dbReference type="EMBL" id="MFC3913529.1"/>
    </source>
</evidence>
<name>A0ABV8CN46_9GAMM</name>
<proteinExistence type="predicted"/>
<sequence>MNRYQRNRDRTRHLWVCSCLLVGMPVHARYDEADRFSLQASLEALYDSNLFRLADDESTAGLVREDVITTPRLSTRYNQDFSRQNLALSAALFSPRYMNNRSMDYSGYQWSATWKGAAGSLLRPGASLSQSHTLASFDDVAQGIKDMVDEQNLMAGLQLGDGHRARIIVDVARRDSEHDRRPSLDLVEQGWDMTAGWRTARGTDWSLVYQDRWIAYEQDSLLSRDYRRRKVSAELSWPVTAQLTTRLSSGWINWQFELGDQSSTERFGRAEVQWRASDKLRWLASAQRDADDAGNNARVSVSNNYLLQADWQMTQKVASQLSWTQRRTQYGVVESSLLPSQHDVTDSYRLSVNWTPYSMVASELYGVVQNRRSSSSASAYSDERVGLDLTVKY</sequence>
<dbReference type="RefSeq" id="WP_377151906.1">
    <property type="nucleotide sequence ID" value="NZ_JBHSAF010000007.1"/>
</dbReference>
<keyword evidence="1" id="KW-0732">Signal</keyword>
<gene>
    <name evidence="2" type="ORF">ACFOSS_08630</name>
</gene>
<evidence type="ECO:0008006" key="4">
    <source>
        <dbReference type="Google" id="ProtNLM"/>
    </source>
</evidence>
<comment type="caution">
    <text evidence="2">The sequence shown here is derived from an EMBL/GenBank/DDBJ whole genome shotgun (WGS) entry which is preliminary data.</text>
</comment>
<protein>
    <recommendedName>
        <fullName evidence="4">Beta-barrel porin 2</fullName>
    </recommendedName>
</protein>
<keyword evidence="3" id="KW-1185">Reference proteome</keyword>
<accession>A0ABV8CN46</accession>